<proteinExistence type="predicted"/>
<dbReference type="Proteomes" id="UP000499080">
    <property type="component" value="Unassembled WGS sequence"/>
</dbReference>
<dbReference type="EMBL" id="BGPR01025469">
    <property type="protein sequence ID" value="GBN94387.1"/>
    <property type="molecule type" value="Genomic_DNA"/>
</dbReference>
<dbReference type="AlphaFoldDB" id="A0A4Y2T1I8"/>
<reference evidence="1 2" key="1">
    <citation type="journal article" date="2019" name="Sci. Rep.">
        <title>Orb-weaving spider Araneus ventricosus genome elucidates the spidroin gene catalogue.</title>
        <authorList>
            <person name="Kono N."/>
            <person name="Nakamura H."/>
            <person name="Ohtoshi R."/>
            <person name="Moran D.A.P."/>
            <person name="Shinohara A."/>
            <person name="Yoshida Y."/>
            <person name="Fujiwara M."/>
            <person name="Mori M."/>
            <person name="Tomita M."/>
            <person name="Arakawa K."/>
        </authorList>
    </citation>
    <scope>NUCLEOTIDE SEQUENCE [LARGE SCALE GENOMIC DNA]</scope>
</reference>
<evidence type="ECO:0000313" key="2">
    <source>
        <dbReference type="Proteomes" id="UP000499080"/>
    </source>
</evidence>
<gene>
    <name evidence="1" type="ORF">AVEN_216220_1</name>
</gene>
<protein>
    <submittedName>
        <fullName evidence="1">Uncharacterized protein</fullName>
    </submittedName>
</protein>
<name>A0A4Y2T1I8_ARAVE</name>
<organism evidence="1 2">
    <name type="scientific">Araneus ventricosus</name>
    <name type="common">Orbweaver spider</name>
    <name type="synonym">Epeira ventricosa</name>
    <dbReference type="NCBI Taxonomy" id="182803"/>
    <lineage>
        <taxon>Eukaryota</taxon>
        <taxon>Metazoa</taxon>
        <taxon>Ecdysozoa</taxon>
        <taxon>Arthropoda</taxon>
        <taxon>Chelicerata</taxon>
        <taxon>Arachnida</taxon>
        <taxon>Araneae</taxon>
        <taxon>Araneomorphae</taxon>
        <taxon>Entelegynae</taxon>
        <taxon>Araneoidea</taxon>
        <taxon>Araneidae</taxon>
        <taxon>Araneus</taxon>
    </lineage>
</organism>
<comment type="caution">
    <text evidence="1">The sequence shown here is derived from an EMBL/GenBank/DDBJ whole genome shotgun (WGS) entry which is preliminary data.</text>
</comment>
<accession>A0A4Y2T1I8</accession>
<sequence length="123" mass="14084">MVTHSRYLHKLQIEIARVKIFRNGLNRSYQNESLIYTQTVDEQSIQKLIRSAVKARFQLRASSVRTDGGRGNLGNRRSSAASKLQRVMQVIESFISRYTNAHTFQQFPQINAMMLLQLAEGAV</sequence>
<evidence type="ECO:0000313" key="1">
    <source>
        <dbReference type="EMBL" id="GBN94387.1"/>
    </source>
</evidence>
<keyword evidence="2" id="KW-1185">Reference proteome</keyword>